<sequence>MLTEIILGFVSVCLGFVSASFVHLDTEGFANLQSSSRSDRFDRKHPWMFKACHRFSIGFRSGFCPGHPNTCVCFHRNPSIVSLGVCSSLPSRWKVNPCPSLLSF</sequence>
<dbReference type="Proteomes" id="UP001482620">
    <property type="component" value="Unassembled WGS sequence"/>
</dbReference>
<name>A0ABV0SM04_9TELE</name>
<protein>
    <recommendedName>
        <fullName evidence="4">Secreted protein</fullName>
    </recommendedName>
</protein>
<reference evidence="2 3" key="1">
    <citation type="submission" date="2021-06" db="EMBL/GenBank/DDBJ databases">
        <authorList>
            <person name="Palmer J.M."/>
        </authorList>
    </citation>
    <scope>NUCLEOTIDE SEQUENCE [LARGE SCALE GENOMIC DNA]</scope>
    <source>
        <strain evidence="3">if_2019</strain>
        <tissue evidence="2">Muscle</tissue>
    </source>
</reference>
<accession>A0ABV0SM04</accession>
<dbReference type="EMBL" id="JAHRIQ010001209">
    <property type="protein sequence ID" value="MEQ2221300.1"/>
    <property type="molecule type" value="Genomic_DNA"/>
</dbReference>
<evidence type="ECO:0000313" key="2">
    <source>
        <dbReference type="EMBL" id="MEQ2221300.1"/>
    </source>
</evidence>
<proteinExistence type="predicted"/>
<evidence type="ECO:0008006" key="4">
    <source>
        <dbReference type="Google" id="ProtNLM"/>
    </source>
</evidence>
<feature type="signal peptide" evidence="1">
    <location>
        <begin position="1"/>
        <end position="19"/>
    </location>
</feature>
<comment type="caution">
    <text evidence="2">The sequence shown here is derived from an EMBL/GenBank/DDBJ whole genome shotgun (WGS) entry which is preliminary data.</text>
</comment>
<gene>
    <name evidence="2" type="ORF">ILYODFUR_014374</name>
</gene>
<keyword evidence="1" id="KW-0732">Signal</keyword>
<feature type="chain" id="PRO_5045295070" description="Secreted protein" evidence="1">
    <location>
        <begin position="20"/>
        <end position="104"/>
    </location>
</feature>
<keyword evidence="3" id="KW-1185">Reference proteome</keyword>
<evidence type="ECO:0000313" key="3">
    <source>
        <dbReference type="Proteomes" id="UP001482620"/>
    </source>
</evidence>
<organism evidence="2 3">
    <name type="scientific">Ilyodon furcidens</name>
    <name type="common">goldbreast splitfin</name>
    <dbReference type="NCBI Taxonomy" id="33524"/>
    <lineage>
        <taxon>Eukaryota</taxon>
        <taxon>Metazoa</taxon>
        <taxon>Chordata</taxon>
        <taxon>Craniata</taxon>
        <taxon>Vertebrata</taxon>
        <taxon>Euteleostomi</taxon>
        <taxon>Actinopterygii</taxon>
        <taxon>Neopterygii</taxon>
        <taxon>Teleostei</taxon>
        <taxon>Neoteleostei</taxon>
        <taxon>Acanthomorphata</taxon>
        <taxon>Ovalentaria</taxon>
        <taxon>Atherinomorphae</taxon>
        <taxon>Cyprinodontiformes</taxon>
        <taxon>Goodeidae</taxon>
        <taxon>Ilyodon</taxon>
    </lineage>
</organism>
<evidence type="ECO:0000256" key="1">
    <source>
        <dbReference type="SAM" id="SignalP"/>
    </source>
</evidence>